<evidence type="ECO:0000313" key="1">
    <source>
        <dbReference type="EMBL" id="CAD7236795.1"/>
    </source>
</evidence>
<name>A0A7R8WRG9_9CRUS</name>
<dbReference type="AlphaFoldDB" id="A0A7R8WRG9"/>
<dbReference type="EMBL" id="OB681947">
    <property type="protein sequence ID" value="CAD7236795.1"/>
    <property type="molecule type" value="Genomic_DNA"/>
</dbReference>
<sequence length="32" mass="3773">MGISPWWSLRWERRLNGHSHLENVVGCLRPVS</sequence>
<accession>A0A7R8WRG9</accession>
<proteinExistence type="predicted"/>
<gene>
    <name evidence="1" type="ORF">CTOB1V02_LOCUS14610</name>
</gene>
<organism evidence="1">
    <name type="scientific">Cyprideis torosa</name>
    <dbReference type="NCBI Taxonomy" id="163714"/>
    <lineage>
        <taxon>Eukaryota</taxon>
        <taxon>Metazoa</taxon>
        <taxon>Ecdysozoa</taxon>
        <taxon>Arthropoda</taxon>
        <taxon>Crustacea</taxon>
        <taxon>Oligostraca</taxon>
        <taxon>Ostracoda</taxon>
        <taxon>Podocopa</taxon>
        <taxon>Podocopida</taxon>
        <taxon>Cytherocopina</taxon>
        <taxon>Cytheroidea</taxon>
        <taxon>Cytherideidae</taxon>
        <taxon>Cyprideis</taxon>
    </lineage>
</organism>
<protein>
    <submittedName>
        <fullName evidence="1">Uncharacterized protein</fullName>
    </submittedName>
</protein>
<reference evidence="1" key="1">
    <citation type="submission" date="2020-11" db="EMBL/GenBank/DDBJ databases">
        <authorList>
            <person name="Tran Van P."/>
        </authorList>
    </citation>
    <scope>NUCLEOTIDE SEQUENCE</scope>
</reference>